<keyword evidence="1" id="KW-0472">Membrane</keyword>
<accession>A0AB39CBS6</accession>
<name>A0AB39CBS6_9CAUD</name>
<feature type="transmembrane region" description="Helical" evidence="1">
    <location>
        <begin position="20"/>
        <end position="39"/>
    </location>
</feature>
<evidence type="ECO:0000313" key="2">
    <source>
        <dbReference type="EMBL" id="XDJ04174.1"/>
    </source>
</evidence>
<protein>
    <submittedName>
        <fullName evidence="2">Uncharacterized protein</fullName>
    </submittedName>
</protein>
<evidence type="ECO:0000256" key="1">
    <source>
        <dbReference type="SAM" id="Phobius"/>
    </source>
</evidence>
<keyword evidence="1" id="KW-1133">Transmembrane helix</keyword>
<reference evidence="2" key="1">
    <citation type="submission" date="2024-07" db="EMBL/GenBank/DDBJ databases">
        <authorList>
            <person name="Shamsuzzaman M."/>
            <person name="Kim J."/>
        </authorList>
    </citation>
    <scope>NUCLEOTIDE SEQUENCE</scope>
</reference>
<sequence>MFKLLKSGKSISVLSHTMQLLAVVTLFTEAVICLVSAHYESCCFRCQPLFNLFRRSRYWEDISISFI</sequence>
<proteinExistence type="predicted"/>
<dbReference type="EMBL" id="PQ030848">
    <property type="protein sequence ID" value="XDJ04174.1"/>
    <property type="molecule type" value="Genomic_DNA"/>
</dbReference>
<organism evidence="2">
    <name type="scientific">Escherichia phage EC.W8-1</name>
    <dbReference type="NCBI Taxonomy" id="3236638"/>
    <lineage>
        <taxon>Viruses</taxon>
        <taxon>Duplodnaviria</taxon>
        <taxon>Heunggongvirae</taxon>
        <taxon>Uroviricota</taxon>
        <taxon>Caudoviricetes</taxon>
        <taxon>Mktvariviridae</taxon>
        <taxon>Gordonclarkvirinae</taxon>
        <taxon>Kuravirus</taxon>
    </lineage>
</organism>
<keyword evidence="1" id="KW-0812">Transmembrane</keyword>